<gene>
    <name evidence="1" type="ORF">V6N12_051294</name>
</gene>
<proteinExistence type="predicted"/>
<keyword evidence="2" id="KW-1185">Reference proteome</keyword>
<reference evidence="1 2" key="1">
    <citation type="journal article" date="2024" name="G3 (Bethesda)">
        <title>Genome assembly of Hibiscus sabdariffa L. provides insights into metabolisms of medicinal natural products.</title>
        <authorList>
            <person name="Kim T."/>
        </authorList>
    </citation>
    <scope>NUCLEOTIDE SEQUENCE [LARGE SCALE GENOMIC DNA]</scope>
    <source>
        <strain evidence="1">TK-2024</strain>
        <tissue evidence="1">Old leaves</tissue>
    </source>
</reference>
<name>A0ABR2GEX4_9ROSI</name>
<comment type="caution">
    <text evidence="1">The sequence shown here is derived from an EMBL/GenBank/DDBJ whole genome shotgun (WGS) entry which is preliminary data.</text>
</comment>
<protein>
    <submittedName>
        <fullName evidence="1">Uncharacterized protein</fullName>
    </submittedName>
</protein>
<organism evidence="1 2">
    <name type="scientific">Hibiscus sabdariffa</name>
    <name type="common">roselle</name>
    <dbReference type="NCBI Taxonomy" id="183260"/>
    <lineage>
        <taxon>Eukaryota</taxon>
        <taxon>Viridiplantae</taxon>
        <taxon>Streptophyta</taxon>
        <taxon>Embryophyta</taxon>
        <taxon>Tracheophyta</taxon>
        <taxon>Spermatophyta</taxon>
        <taxon>Magnoliopsida</taxon>
        <taxon>eudicotyledons</taxon>
        <taxon>Gunneridae</taxon>
        <taxon>Pentapetalae</taxon>
        <taxon>rosids</taxon>
        <taxon>malvids</taxon>
        <taxon>Malvales</taxon>
        <taxon>Malvaceae</taxon>
        <taxon>Malvoideae</taxon>
        <taxon>Hibiscus</taxon>
    </lineage>
</organism>
<accession>A0ABR2GEX4</accession>
<evidence type="ECO:0000313" key="2">
    <source>
        <dbReference type="Proteomes" id="UP001472677"/>
    </source>
</evidence>
<dbReference type="EMBL" id="JBBPBM010000001">
    <property type="protein sequence ID" value="KAK8601461.1"/>
    <property type="molecule type" value="Genomic_DNA"/>
</dbReference>
<sequence length="161" mass="18626">MLLFEQQIRTRARVLRKMTMCNCSNVIGGSQISWSWLLSLMPRFFESENLDDAASAINDYTKFQSNSFCHFAFHNIEQDVKRKEKTFFFLLLSDPRSVIILLLQWKWATANKVFAGGENQMEGLKQDGFELIVSTWQTCTGKDPPLVSDNRSYFMFGGENQ</sequence>
<evidence type="ECO:0000313" key="1">
    <source>
        <dbReference type="EMBL" id="KAK8601461.1"/>
    </source>
</evidence>
<dbReference type="Proteomes" id="UP001472677">
    <property type="component" value="Unassembled WGS sequence"/>
</dbReference>